<dbReference type="InterPro" id="IPR001753">
    <property type="entry name" value="Enoyl-CoA_hydra/iso"/>
</dbReference>
<name>A0A9J7ATR7_9PROT</name>
<protein>
    <submittedName>
        <fullName evidence="2">Enoyl-CoA hydratase</fullName>
    </submittedName>
</protein>
<dbReference type="AlphaFoldDB" id="A0A9J7ATR7"/>
<accession>A0A9J7ATR7</accession>
<dbReference type="KEGG" id="naci:NUH88_20245"/>
<dbReference type="GO" id="GO:0003824">
    <property type="term" value="F:catalytic activity"/>
    <property type="evidence" value="ECO:0007669"/>
    <property type="project" value="UniProtKB-ARBA"/>
</dbReference>
<evidence type="ECO:0000313" key="3">
    <source>
        <dbReference type="Proteomes" id="UP001060336"/>
    </source>
</evidence>
<dbReference type="SUPFAM" id="SSF52096">
    <property type="entry name" value="ClpP/crotonase"/>
    <property type="match status" value="1"/>
</dbReference>
<proteinExistence type="inferred from homology"/>
<dbReference type="Proteomes" id="UP001060336">
    <property type="component" value="Chromosome"/>
</dbReference>
<dbReference type="PANTHER" id="PTHR11941:SF171">
    <property type="entry name" value="SD19268P"/>
    <property type="match status" value="1"/>
</dbReference>
<dbReference type="NCBIfam" id="NF004795">
    <property type="entry name" value="PRK06143.1"/>
    <property type="match status" value="1"/>
</dbReference>
<dbReference type="PANTHER" id="PTHR11941">
    <property type="entry name" value="ENOYL-COA HYDRATASE-RELATED"/>
    <property type="match status" value="1"/>
</dbReference>
<keyword evidence="3" id="KW-1185">Reference proteome</keyword>
<evidence type="ECO:0000313" key="2">
    <source>
        <dbReference type="EMBL" id="UUX49716.1"/>
    </source>
</evidence>
<dbReference type="GO" id="GO:0006635">
    <property type="term" value="P:fatty acid beta-oxidation"/>
    <property type="evidence" value="ECO:0007669"/>
    <property type="project" value="TreeGrafter"/>
</dbReference>
<dbReference type="EMBL" id="CP102480">
    <property type="protein sequence ID" value="UUX49716.1"/>
    <property type="molecule type" value="Genomic_DNA"/>
</dbReference>
<dbReference type="InterPro" id="IPR029045">
    <property type="entry name" value="ClpP/crotonase-like_dom_sf"/>
</dbReference>
<dbReference type="Gene3D" id="3.90.226.10">
    <property type="entry name" value="2-enoyl-CoA Hydratase, Chain A, domain 1"/>
    <property type="match status" value="1"/>
</dbReference>
<dbReference type="RefSeq" id="WP_257768543.1">
    <property type="nucleotide sequence ID" value="NZ_CP102480.1"/>
</dbReference>
<dbReference type="CDD" id="cd06558">
    <property type="entry name" value="crotonase-like"/>
    <property type="match status" value="1"/>
</dbReference>
<evidence type="ECO:0000256" key="1">
    <source>
        <dbReference type="ARBA" id="ARBA00005254"/>
    </source>
</evidence>
<dbReference type="Pfam" id="PF00378">
    <property type="entry name" value="ECH_1"/>
    <property type="match status" value="1"/>
</dbReference>
<organism evidence="2 3">
    <name type="scientific">Nisaea acidiphila</name>
    <dbReference type="NCBI Taxonomy" id="1862145"/>
    <lineage>
        <taxon>Bacteria</taxon>
        <taxon>Pseudomonadati</taxon>
        <taxon>Pseudomonadota</taxon>
        <taxon>Alphaproteobacteria</taxon>
        <taxon>Rhodospirillales</taxon>
        <taxon>Thalassobaculaceae</taxon>
        <taxon>Nisaea</taxon>
    </lineage>
</organism>
<sequence>MPVEAERREVGTGSVVTLTWDNAAKLNIVNSEAIGELTVAISELEEDDSLRALVLRGAGKKAFIGGADINEMAACDAEKAEAFISRLHGLMKAIRDCRVPVIAAIDGYCLGAGMEIAAACDIRISSDNAKFGMPEVKVGIPSVIEAALLPRLIGWGKASYLVYTGATIDARTARDWGFVERMVTPESLFDSAAQIGREIAEAGPAAIRIQKQLLKVWEEEPLEAGIESGIEAFAAAYETGEPQAMMQAFLAAKKKGAG</sequence>
<reference evidence="2" key="1">
    <citation type="submission" date="2022-08" db="EMBL/GenBank/DDBJ databases">
        <title>Nisaea acidiphila sp. nov., isolated from a marine algal debris and emended description of the genus Nisaea Urios et al. 2008.</title>
        <authorList>
            <person name="Kwon K."/>
        </authorList>
    </citation>
    <scope>NUCLEOTIDE SEQUENCE</scope>
    <source>
        <strain evidence="2">MEBiC11861</strain>
    </source>
</reference>
<comment type="similarity">
    <text evidence="1">Belongs to the enoyl-CoA hydratase/isomerase family.</text>
</comment>
<gene>
    <name evidence="2" type="ORF">NUH88_20245</name>
</gene>